<feature type="compositionally biased region" description="Polar residues" evidence="1">
    <location>
        <begin position="256"/>
        <end position="270"/>
    </location>
</feature>
<dbReference type="PANTHER" id="PTHR46644:SF2">
    <property type="entry name" value="DNA REPAIR PROTEIN XRCC2"/>
    <property type="match status" value="1"/>
</dbReference>
<dbReference type="GO" id="GO:0005657">
    <property type="term" value="C:replication fork"/>
    <property type="evidence" value="ECO:0007669"/>
    <property type="project" value="InterPro"/>
</dbReference>
<dbReference type="InterPro" id="IPR030547">
    <property type="entry name" value="XRCC2"/>
</dbReference>
<feature type="region of interest" description="Disordered" evidence="1">
    <location>
        <begin position="249"/>
        <end position="270"/>
    </location>
</feature>
<dbReference type="GO" id="GO:0000724">
    <property type="term" value="P:double-strand break repair via homologous recombination"/>
    <property type="evidence" value="ECO:0007669"/>
    <property type="project" value="InterPro"/>
</dbReference>
<protein>
    <recommendedName>
        <fullName evidence="4">DNA recombination and repair protein Rad51-like C-terminal domain-containing protein</fullName>
    </recommendedName>
</protein>
<dbReference type="Proteomes" id="UP000268162">
    <property type="component" value="Unassembled WGS sequence"/>
</dbReference>
<gene>
    <name evidence="2" type="ORF">BJ085DRAFT_38868</name>
</gene>
<dbReference type="GO" id="GO:0033063">
    <property type="term" value="C:Rad51B-Rad51C-Rad51D-XRCC2 complex"/>
    <property type="evidence" value="ECO:0007669"/>
    <property type="project" value="InterPro"/>
</dbReference>
<organism evidence="2 3">
    <name type="scientific">Dimargaris cristalligena</name>
    <dbReference type="NCBI Taxonomy" id="215637"/>
    <lineage>
        <taxon>Eukaryota</taxon>
        <taxon>Fungi</taxon>
        <taxon>Fungi incertae sedis</taxon>
        <taxon>Zoopagomycota</taxon>
        <taxon>Kickxellomycotina</taxon>
        <taxon>Dimargaritomycetes</taxon>
        <taxon>Dimargaritales</taxon>
        <taxon>Dimargaritaceae</taxon>
        <taxon>Dimargaris</taxon>
    </lineage>
</organism>
<name>A0A4P9ZW12_9FUNG</name>
<evidence type="ECO:0000313" key="2">
    <source>
        <dbReference type="EMBL" id="RKP37836.1"/>
    </source>
</evidence>
<evidence type="ECO:0008006" key="4">
    <source>
        <dbReference type="Google" id="ProtNLM"/>
    </source>
</evidence>
<evidence type="ECO:0000313" key="3">
    <source>
        <dbReference type="Proteomes" id="UP000268162"/>
    </source>
</evidence>
<dbReference type="PANTHER" id="PTHR46644">
    <property type="entry name" value="DNA REPAIR PROTEIN XRCC2"/>
    <property type="match status" value="1"/>
</dbReference>
<dbReference type="GO" id="GO:0005815">
    <property type="term" value="C:microtubule organizing center"/>
    <property type="evidence" value="ECO:0007669"/>
    <property type="project" value="TreeGrafter"/>
</dbReference>
<keyword evidence="3" id="KW-1185">Reference proteome</keyword>
<dbReference type="GO" id="GO:0042148">
    <property type="term" value="P:DNA strand invasion"/>
    <property type="evidence" value="ECO:0007669"/>
    <property type="project" value="TreeGrafter"/>
</dbReference>
<dbReference type="AlphaFoldDB" id="A0A4P9ZW12"/>
<accession>A0A4P9ZW12</accession>
<dbReference type="EMBL" id="ML002440">
    <property type="protein sequence ID" value="RKP37836.1"/>
    <property type="molecule type" value="Genomic_DNA"/>
</dbReference>
<sequence length="549" mass="60777">MTDPPVHHWTHLLNCIESTDGYQLYRALKPTTSIAQFDIDAIDTQLLAARGQPASPTPSALFKPHTICPGDRIELMGYSNPVLVGILYTLIAHSLISSQDLLGPRSATTPSAAISTSGCTVILLDLQGDLQMGRLRQVLISRIKRQLLLTRAHGRHPQASATTGPGGRARTFGRSEFQLRASQPVMRAVQSMVQDDQASFNGNLDQRAEAMADVYLSHLVVLRPQSTTQLIATLGRLPHLVQDHYRRLKSGHGNIPNPSSIAPSRSLPVSQPSDWDRLNLSSVTWSQDHSPDRSSPRRRGSHDPSLASSWAIDSTPPVPRFVPPRRRPPAIPKQYLALEALVEPPLRRRHQLLLLHNISAFYWIDKTDGFPRHDRASSVASLMNARVCHVVRQMQRESDLAVVATTYMPLQHSPREATTMTRMDDSLRPGAYIPFQDLNFPTWRSFPTHRFLVMHATLGRMPSHLNNGTLLSSSPQTKRPNIPGCFCHHSPASRKAVPCQCYGSPLNLPTCGFRAIAVASRPEKCSLQVLQPTKGLVLTPFGQIMTLAE</sequence>
<proteinExistence type="predicted"/>
<reference evidence="3" key="1">
    <citation type="journal article" date="2018" name="Nat. Microbiol.">
        <title>Leveraging single-cell genomics to expand the fungal tree of life.</title>
        <authorList>
            <person name="Ahrendt S.R."/>
            <person name="Quandt C.A."/>
            <person name="Ciobanu D."/>
            <person name="Clum A."/>
            <person name="Salamov A."/>
            <person name="Andreopoulos B."/>
            <person name="Cheng J.F."/>
            <person name="Woyke T."/>
            <person name="Pelin A."/>
            <person name="Henrissat B."/>
            <person name="Reynolds N.K."/>
            <person name="Benny G.L."/>
            <person name="Smith M.E."/>
            <person name="James T.Y."/>
            <person name="Grigoriev I.V."/>
        </authorList>
    </citation>
    <scope>NUCLEOTIDE SEQUENCE [LARGE SCALE GENOMIC DNA]</scope>
    <source>
        <strain evidence="3">RSA 468</strain>
    </source>
</reference>
<dbReference type="GO" id="GO:0000400">
    <property type="term" value="F:four-way junction DNA binding"/>
    <property type="evidence" value="ECO:0007669"/>
    <property type="project" value="TreeGrafter"/>
</dbReference>
<evidence type="ECO:0000256" key="1">
    <source>
        <dbReference type="SAM" id="MobiDB-lite"/>
    </source>
</evidence>
<feature type="region of interest" description="Disordered" evidence="1">
    <location>
        <begin position="285"/>
        <end position="312"/>
    </location>
</feature>